<name>A0ABU3TD47_9BACT</name>
<gene>
    <name evidence="1" type="ORF">ROI90_02700</name>
</gene>
<reference evidence="1 2" key="1">
    <citation type="submission" date="2023-10" db="EMBL/GenBank/DDBJ databases">
        <title>Hymenobacter endophyticus sp. nov., an isolate from the leaf tissues of wheat.</title>
        <authorList>
            <person name="Dai Y."/>
        </authorList>
    </citation>
    <scope>NUCLEOTIDE SEQUENCE [LARGE SCALE GENOMIC DNA]</scope>
    <source>
        <strain evidence="1 2">ZK17L-C2</strain>
    </source>
</reference>
<dbReference type="EMBL" id="JAWDJT010000002">
    <property type="protein sequence ID" value="MDU0369293.1"/>
    <property type="molecule type" value="Genomic_DNA"/>
</dbReference>
<sequence length="140" mass="15921">MRLPFLHKFTVKKITGDASGIERQKAEVLLTAILRELPELLAMAVVEVQSGKTMAAYTATALLDPYKLNSRYAANIRQTRQFLTQPWLSDQNLTDFVLLLEDQQHCLRLASDGRWLCYVVVRIADANLALVREVMRRCTA</sequence>
<keyword evidence="2" id="KW-1185">Reference proteome</keyword>
<evidence type="ECO:0000313" key="1">
    <source>
        <dbReference type="EMBL" id="MDU0369293.1"/>
    </source>
</evidence>
<evidence type="ECO:0000313" key="2">
    <source>
        <dbReference type="Proteomes" id="UP001250698"/>
    </source>
</evidence>
<comment type="caution">
    <text evidence="1">The sequence shown here is derived from an EMBL/GenBank/DDBJ whole genome shotgun (WGS) entry which is preliminary data.</text>
</comment>
<organism evidence="1 2">
    <name type="scientific">Hymenobacter endophyticus</name>
    <dbReference type="NCBI Taxonomy" id="3076335"/>
    <lineage>
        <taxon>Bacteria</taxon>
        <taxon>Pseudomonadati</taxon>
        <taxon>Bacteroidota</taxon>
        <taxon>Cytophagia</taxon>
        <taxon>Cytophagales</taxon>
        <taxon>Hymenobacteraceae</taxon>
        <taxon>Hymenobacter</taxon>
    </lineage>
</organism>
<dbReference type="RefSeq" id="WP_315996809.1">
    <property type="nucleotide sequence ID" value="NZ_JAWDJT010000002.1"/>
</dbReference>
<dbReference type="Proteomes" id="UP001250698">
    <property type="component" value="Unassembled WGS sequence"/>
</dbReference>
<protein>
    <recommendedName>
        <fullName evidence="3">Roadblock/LAMTOR2 domain-containing protein</fullName>
    </recommendedName>
</protein>
<accession>A0ABU3TD47</accession>
<proteinExistence type="predicted"/>
<evidence type="ECO:0008006" key="3">
    <source>
        <dbReference type="Google" id="ProtNLM"/>
    </source>
</evidence>